<protein>
    <submittedName>
        <fullName evidence="1">Uncharacterized protein</fullName>
    </submittedName>
</protein>
<dbReference type="EMBL" id="MLIQ01000049">
    <property type="protein sequence ID" value="OHU46080.1"/>
    <property type="molecule type" value="Genomic_DNA"/>
</dbReference>
<reference evidence="1 2" key="1">
    <citation type="submission" date="2016-10" db="EMBL/GenBank/DDBJ databases">
        <title>Evaluation of Human, Veterinary and Environmental Mycobacterium chelonae Isolates by Core Genome Phylogenomic Analysis, Targeted Gene Comparison, and Anti-microbial Susceptibility Patterns: A Tale of Mistaken Identities.</title>
        <authorList>
            <person name="Fogelson S.B."/>
            <person name="Camus A.C."/>
            <person name="Lorenz W."/>
            <person name="Vasireddy R."/>
            <person name="Vasireddy S."/>
            <person name="Smith T."/>
            <person name="Brown-Elliott B.A."/>
            <person name="Wallace R.J.Jr."/>
            <person name="Hasan N.A."/>
            <person name="Reischl U."/>
            <person name="Sanchez S."/>
        </authorList>
    </citation>
    <scope>NUCLEOTIDE SEQUENCE [LARGE SCALE GENOMIC DNA]</scope>
    <source>
        <strain evidence="1 2">15515</strain>
    </source>
</reference>
<comment type="caution">
    <text evidence="1">The sequence shown here is derived from an EMBL/GenBank/DDBJ whole genome shotgun (WGS) entry which is preliminary data.</text>
</comment>
<organism evidence="1 2">
    <name type="scientific">Mycobacteroides chelonae</name>
    <name type="common">Mycobacterium chelonae</name>
    <dbReference type="NCBI Taxonomy" id="1774"/>
    <lineage>
        <taxon>Bacteria</taxon>
        <taxon>Bacillati</taxon>
        <taxon>Actinomycetota</taxon>
        <taxon>Actinomycetes</taxon>
        <taxon>Mycobacteriales</taxon>
        <taxon>Mycobacteriaceae</taxon>
        <taxon>Mycobacteroides</taxon>
    </lineage>
</organism>
<evidence type="ECO:0000313" key="1">
    <source>
        <dbReference type="EMBL" id="OHU46080.1"/>
    </source>
</evidence>
<dbReference type="AlphaFoldDB" id="A0A1S1LH74"/>
<accession>A0A1S1LH74</accession>
<proteinExistence type="predicted"/>
<name>A0A1S1LH74_MYCCH</name>
<sequence length="83" mass="9125">MVVSWRPKDLATRTYRTEDFVELRAEAEHGLANLYQVRGVRGDGALQLDRVSNKGVVTVSAANVAEDVFPARAETLAKHGCQI</sequence>
<gene>
    <name evidence="1" type="ORF">BKG82_28135</name>
</gene>
<dbReference type="Proteomes" id="UP000180043">
    <property type="component" value="Unassembled WGS sequence"/>
</dbReference>
<evidence type="ECO:0000313" key="2">
    <source>
        <dbReference type="Proteomes" id="UP000180043"/>
    </source>
</evidence>